<name>A0A537JNH8_9BACT</name>
<feature type="active site" evidence="2">
    <location>
        <position position="48"/>
    </location>
</feature>
<dbReference type="GO" id="GO:0016094">
    <property type="term" value="P:polyprenol biosynthetic process"/>
    <property type="evidence" value="ECO:0007669"/>
    <property type="project" value="TreeGrafter"/>
</dbReference>
<keyword evidence="2" id="KW-0479">Metal-binding</keyword>
<feature type="active site" description="Proton acceptor" evidence="2">
    <location>
        <position position="96"/>
    </location>
</feature>
<dbReference type="FunFam" id="3.40.1180.10:FF:000001">
    <property type="entry name" value="(2E,6E)-farnesyl-diphosphate-specific ditrans,polycis-undecaprenyl-diphosphate synthase"/>
    <property type="match status" value="1"/>
</dbReference>
<evidence type="ECO:0000256" key="2">
    <source>
        <dbReference type="HAMAP-Rule" id="MF_01139"/>
    </source>
</evidence>
<feature type="binding site" evidence="2">
    <location>
        <begin position="49"/>
        <end position="52"/>
    </location>
    <ligand>
        <name>substrate</name>
    </ligand>
</feature>
<dbReference type="PANTHER" id="PTHR10291:SF0">
    <property type="entry name" value="DEHYDRODOLICHYL DIPHOSPHATE SYNTHASE 2"/>
    <property type="match status" value="1"/>
</dbReference>
<gene>
    <name evidence="3" type="ORF">E6H03_01230</name>
</gene>
<dbReference type="GO" id="GO:0008834">
    <property type="term" value="F:ditrans,polycis-undecaprenyl-diphosphate synthase [(2E,6E)-farnesyl-diphosphate specific] activity"/>
    <property type="evidence" value="ECO:0007669"/>
    <property type="project" value="TreeGrafter"/>
</dbReference>
<dbReference type="EC" id="2.5.1.-" evidence="2"/>
<comment type="similarity">
    <text evidence="2">Belongs to the UPP synthase family.</text>
</comment>
<keyword evidence="2" id="KW-0460">Magnesium</keyword>
<dbReference type="CDD" id="cd00475">
    <property type="entry name" value="Cis_IPPS"/>
    <property type="match status" value="1"/>
</dbReference>
<protein>
    <recommendedName>
        <fullName evidence="2">Isoprenyl transferase</fullName>
        <ecNumber evidence="2">2.5.1.-</ecNumber>
    </recommendedName>
</protein>
<dbReference type="InterPro" id="IPR036424">
    <property type="entry name" value="UPP_synth-like_sf"/>
</dbReference>
<feature type="binding site" evidence="2">
    <location>
        <position position="216"/>
    </location>
    <ligand>
        <name>substrate</name>
    </ligand>
</feature>
<dbReference type="GO" id="GO:0005829">
    <property type="term" value="C:cytosol"/>
    <property type="evidence" value="ECO:0007669"/>
    <property type="project" value="TreeGrafter"/>
</dbReference>
<comment type="subunit">
    <text evidence="2">Homodimer.</text>
</comment>
<feature type="binding site" evidence="2">
    <location>
        <position position="53"/>
    </location>
    <ligand>
        <name>substrate</name>
    </ligand>
</feature>
<comment type="caution">
    <text evidence="3">The sequence shown here is derived from an EMBL/GenBank/DDBJ whole genome shotgun (WGS) entry which is preliminary data.</text>
</comment>
<evidence type="ECO:0000256" key="1">
    <source>
        <dbReference type="ARBA" id="ARBA00022679"/>
    </source>
</evidence>
<dbReference type="SUPFAM" id="SSF64005">
    <property type="entry name" value="Undecaprenyl diphosphate synthase"/>
    <property type="match status" value="1"/>
</dbReference>
<dbReference type="Gene3D" id="3.40.1180.10">
    <property type="entry name" value="Decaprenyl diphosphate synthase-like"/>
    <property type="match status" value="1"/>
</dbReference>
<feature type="binding site" evidence="2">
    <location>
        <position position="97"/>
    </location>
    <ligand>
        <name>substrate</name>
    </ligand>
</feature>
<feature type="binding site" evidence="2">
    <location>
        <position position="61"/>
    </location>
    <ligand>
        <name>substrate</name>
    </ligand>
</feature>
<reference evidence="3 4" key="1">
    <citation type="journal article" date="2019" name="Nat. Microbiol.">
        <title>Mediterranean grassland soil C-N compound turnover is dependent on rainfall and depth, and is mediated by genomically divergent microorganisms.</title>
        <authorList>
            <person name="Diamond S."/>
            <person name="Andeer P.F."/>
            <person name="Li Z."/>
            <person name="Crits-Christoph A."/>
            <person name="Burstein D."/>
            <person name="Anantharaman K."/>
            <person name="Lane K.R."/>
            <person name="Thomas B.C."/>
            <person name="Pan C."/>
            <person name="Northen T.R."/>
            <person name="Banfield J.F."/>
        </authorList>
    </citation>
    <scope>NUCLEOTIDE SEQUENCE [LARGE SCALE GENOMIC DNA]</scope>
    <source>
        <strain evidence="3">NP_6</strain>
    </source>
</reference>
<dbReference type="Pfam" id="PF01255">
    <property type="entry name" value="Prenyltransf"/>
    <property type="match status" value="1"/>
</dbReference>
<dbReference type="InterPro" id="IPR001441">
    <property type="entry name" value="UPP_synth-like"/>
</dbReference>
<comment type="function">
    <text evidence="2">Catalyzes the condensation of isopentenyl diphosphate (IPP) with allylic pyrophosphates generating different type of terpenoids.</text>
</comment>
<dbReference type="AlphaFoldDB" id="A0A537JNH8"/>
<feature type="binding site" evidence="2">
    <location>
        <position position="65"/>
    </location>
    <ligand>
        <name>substrate</name>
    </ligand>
</feature>
<feature type="binding site" evidence="2">
    <location>
        <begin position="93"/>
        <end position="95"/>
    </location>
    <ligand>
        <name>substrate</name>
    </ligand>
</feature>
<feature type="binding site" evidence="2">
    <location>
        <begin position="222"/>
        <end position="224"/>
    </location>
    <ligand>
        <name>substrate</name>
    </ligand>
</feature>
<sequence length="271" mass="30689">MHQTPPIGSDCVGKIQDRTVSDLAWREETLRAALDPSRMPRHIAVIMDGNGRWAELRGLPRVEGHRVGREALRRTLEGARECRVEVLTLYAFSTENWRRPRDEVEALMTLMVEAAQEEALDLQQNGVRFRASGLLDAMPPGVQAAIAQVVALTQRNTQITLNLALNYGGRSEITEAARRLARDVVEGRLTVEDIDEHALERRLFAPDLPDPDLLIRTGGEHRLSNFLLWQAAYAELYFTDIHWPDFRKLDLFEAIQGFQARTRRFGGVDLG</sequence>
<feature type="binding site" evidence="2">
    <location>
        <position position="48"/>
    </location>
    <ligand>
        <name>Mg(2+)</name>
        <dbReference type="ChEBI" id="CHEBI:18420"/>
    </ligand>
</feature>
<evidence type="ECO:0000313" key="3">
    <source>
        <dbReference type="EMBL" id="TMI84842.1"/>
    </source>
</evidence>
<dbReference type="PROSITE" id="PS01066">
    <property type="entry name" value="UPP_SYNTHASE"/>
    <property type="match status" value="1"/>
</dbReference>
<feature type="binding site" evidence="2">
    <location>
        <position position="99"/>
    </location>
    <ligand>
        <name>substrate</name>
    </ligand>
</feature>
<comment type="cofactor">
    <cofactor evidence="2">
        <name>Mg(2+)</name>
        <dbReference type="ChEBI" id="CHEBI:18420"/>
    </cofactor>
    <text evidence="2">Binds 2 magnesium ions per subunit.</text>
</comment>
<dbReference type="PANTHER" id="PTHR10291">
    <property type="entry name" value="DEHYDRODOLICHYL DIPHOSPHATE SYNTHASE FAMILY MEMBER"/>
    <property type="match status" value="1"/>
</dbReference>
<proteinExistence type="inferred from homology"/>
<organism evidence="3 4">
    <name type="scientific">Candidatus Segetimicrobium genomatis</name>
    <dbReference type="NCBI Taxonomy" id="2569760"/>
    <lineage>
        <taxon>Bacteria</taxon>
        <taxon>Bacillati</taxon>
        <taxon>Candidatus Sysuimicrobiota</taxon>
        <taxon>Candidatus Sysuimicrobiia</taxon>
        <taxon>Candidatus Sysuimicrobiales</taxon>
        <taxon>Candidatus Segetimicrobiaceae</taxon>
        <taxon>Candidatus Segetimicrobium</taxon>
    </lineage>
</organism>
<accession>A0A537JNH8</accession>
<evidence type="ECO:0000313" key="4">
    <source>
        <dbReference type="Proteomes" id="UP000318093"/>
    </source>
</evidence>
<dbReference type="EMBL" id="VBAN01000043">
    <property type="protein sequence ID" value="TMI84842.1"/>
    <property type="molecule type" value="Genomic_DNA"/>
</dbReference>
<feature type="binding site" evidence="2">
    <location>
        <position position="235"/>
    </location>
    <ligand>
        <name>Mg(2+)</name>
        <dbReference type="ChEBI" id="CHEBI:18420"/>
    </ligand>
</feature>
<dbReference type="NCBIfam" id="NF011405">
    <property type="entry name" value="PRK14830.1"/>
    <property type="match status" value="1"/>
</dbReference>
<keyword evidence="1 2" id="KW-0808">Transferase</keyword>
<dbReference type="NCBIfam" id="TIGR00055">
    <property type="entry name" value="uppS"/>
    <property type="match status" value="1"/>
</dbReference>
<dbReference type="InterPro" id="IPR018520">
    <property type="entry name" value="UPP_synth-like_CS"/>
</dbReference>
<dbReference type="GO" id="GO:0000287">
    <property type="term" value="F:magnesium ion binding"/>
    <property type="evidence" value="ECO:0007669"/>
    <property type="project" value="UniProtKB-UniRule"/>
</dbReference>
<dbReference type="HAMAP" id="MF_01139">
    <property type="entry name" value="ISPT"/>
    <property type="match status" value="1"/>
</dbReference>
<dbReference type="Proteomes" id="UP000318093">
    <property type="component" value="Unassembled WGS sequence"/>
</dbReference>